<comment type="caution">
    <text evidence="2">The sequence shown here is derived from an EMBL/GenBank/DDBJ whole genome shotgun (WGS) entry which is preliminary data.</text>
</comment>
<feature type="compositionally biased region" description="Low complexity" evidence="1">
    <location>
        <begin position="208"/>
        <end position="222"/>
    </location>
</feature>
<reference evidence="2" key="1">
    <citation type="submission" date="2022-06" db="EMBL/GenBank/DDBJ databases">
        <authorList>
            <consortium name="SYNGENTA / RWTH Aachen University"/>
        </authorList>
    </citation>
    <scope>NUCLEOTIDE SEQUENCE</scope>
</reference>
<sequence>MSASVAMHPTSSNQNQNQILINHQQQLSNSPLPPAPIDTSSNSVSTQSPSNPSSTTNPSNFSSSTAGTSPLAYYSSRDQVNSNVYNSINTNNPNSTTRILILSDFNKDLKTRDIQLIFANWEDERGGFKIKWIDDTSCLIVFADPGVAKRAFLNVLSNPPPSISNIGPGGDGSSAKLRPYNGPDVLHILASVQNRPRSRSNASQSLHSRASSLASNNPNSGLSNGGLGRRPSMGAITTRHRTSLSAAAGVPRATQVSGLVAGAGVPIGSLGGQSNSAQDRADQISNQPSMNPLLNSHGSYPNPSNSRPSTANSEENGGAGSSPVGVVVGSGGRARIDDAGKRFLAAGLGKSASSINHMAISELGDPSNSASYSLTNLTIEEEATTPTASSH</sequence>
<feature type="compositionally biased region" description="Low complexity" evidence="1">
    <location>
        <begin position="39"/>
        <end position="65"/>
    </location>
</feature>
<feature type="region of interest" description="Disordered" evidence="1">
    <location>
        <begin position="194"/>
        <end position="233"/>
    </location>
</feature>
<name>A0AAV0BC65_PHAPC</name>
<feature type="compositionally biased region" description="Polar residues" evidence="1">
    <location>
        <begin position="194"/>
        <end position="207"/>
    </location>
</feature>
<evidence type="ECO:0000313" key="2">
    <source>
        <dbReference type="EMBL" id="CAH7684898.1"/>
    </source>
</evidence>
<protein>
    <submittedName>
        <fullName evidence="2">Uncharacterized protein</fullName>
    </submittedName>
</protein>
<feature type="region of interest" description="Disordered" evidence="1">
    <location>
        <begin position="23"/>
        <end position="67"/>
    </location>
</feature>
<evidence type="ECO:0000313" key="3">
    <source>
        <dbReference type="Proteomes" id="UP001153365"/>
    </source>
</evidence>
<gene>
    <name evidence="2" type="ORF">PPACK8108_LOCUS19336</name>
</gene>
<dbReference type="InterPro" id="IPR012677">
    <property type="entry name" value="Nucleotide-bd_a/b_plait_sf"/>
</dbReference>
<dbReference type="AlphaFoldDB" id="A0AAV0BC65"/>
<dbReference type="Proteomes" id="UP001153365">
    <property type="component" value="Unassembled WGS sequence"/>
</dbReference>
<dbReference type="EMBL" id="CALTRL010005691">
    <property type="protein sequence ID" value="CAH7684898.1"/>
    <property type="molecule type" value="Genomic_DNA"/>
</dbReference>
<organism evidence="2 3">
    <name type="scientific">Phakopsora pachyrhizi</name>
    <name type="common">Asian soybean rust disease fungus</name>
    <dbReference type="NCBI Taxonomy" id="170000"/>
    <lineage>
        <taxon>Eukaryota</taxon>
        <taxon>Fungi</taxon>
        <taxon>Dikarya</taxon>
        <taxon>Basidiomycota</taxon>
        <taxon>Pucciniomycotina</taxon>
        <taxon>Pucciniomycetes</taxon>
        <taxon>Pucciniales</taxon>
        <taxon>Phakopsoraceae</taxon>
        <taxon>Phakopsora</taxon>
    </lineage>
</organism>
<dbReference type="GO" id="GO:0003729">
    <property type="term" value="F:mRNA binding"/>
    <property type="evidence" value="ECO:0007669"/>
    <property type="project" value="InterPro"/>
</dbReference>
<dbReference type="Gene3D" id="3.30.70.330">
    <property type="match status" value="1"/>
</dbReference>
<feature type="region of interest" description="Disordered" evidence="1">
    <location>
        <begin position="270"/>
        <end position="326"/>
    </location>
</feature>
<dbReference type="InterPro" id="IPR019416">
    <property type="entry name" value="NCBP3"/>
</dbReference>
<dbReference type="GO" id="GO:0000340">
    <property type="term" value="F:RNA 7-methylguanosine cap binding"/>
    <property type="evidence" value="ECO:0007669"/>
    <property type="project" value="InterPro"/>
</dbReference>
<feature type="compositionally biased region" description="Polar residues" evidence="1">
    <location>
        <begin position="272"/>
        <end position="315"/>
    </location>
</feature>
<evidence type="ECO:0000256" key="1">
    <source>
        <dbReference type="SAM" id="MobiDB-lite"/>
    </source>
</evidence>
<keyword evidence="3" id="KW-1185">Reference proteome</keyword>
<proteinExistence type="predicted"/>
<accession>A0AAV0BC65</accession>
<dbReference type="Pfam" id="PF10309">
    <property type="entry name" value="NCBP3"/>
    <property type="match status" value="1"/>
</dbReference>
<feature type="region of interest" description="Disordered" evidence="1">
    <location>
        <begin position="159"/>
        <end position="178"/>
    </location>
</feature>